<evidence type="ECO:0000313" key="4">
    <source>
        <dbReference type="EMBL" id="OEH75616.1"/>
    </source>
</evidence>
<feature type="compositionally biased region" description="Gly residues" evidence="1">
    <location>
        <begin position="771"/>
        <end position="785"/>
    </location>
</feature>
<keyword evidence="5" id="KW-1185">Reference proteome</keyword>
<organism evidence="4 5">
    <name type="scientific">Cyclospora cayetanensis</name>
    <dbReference type="NCBI Taxonomy" id="88456"/>
    <lineage>
        <taxon>Eukaryota</taxon>
        <taxon>Sar</taxon>
        <taxon>Alveolata</taxon>
        <taxon>Apicomplexa</taxon>
        <taxon>Conoidasida</taxon>
        <taxon>Coccidia</taxon>
        <taxon>Eucoccidiorida</taxon>
        <taxon>Eimeriorina</taxon>
        <taxon>Eimeriidae</taxon>
        <taxon>Cyclospora</taxon>
    </lineage>
</organism>
<feature type="domain" description="SUF system FeS cluster assembly SufBD core" evidence="3">
    <location>
        <begin position="900"/>
        <end position="1096"/>
    </location>
</feature>
<feature type="compositionally biased region" description="Basic and acidic residues" evidence="1">
    <location>
        <begin position="881"/>
        <end position="895"/>
    </location>
</feature>
<protein>
    <submittedName>
        <fullName evidence="4">Sufb sufd domain-containing protein</fullName>
    </submittedName>
</protein>
<dbReference type="Proteomes" id="UP000095192">
    <property type="component" value="Unassembled WGS sequence"/>
</dbReference>
<sequence length="1142" mass="124654">MGSRPQLRLQRLLALLLLFVTLHCPQKASCRQLKHGSTASRSRVCRRRSTAAAFLTDRGLEGASRGFFSGSSRKASPPERGLGQSPLLPTENRKESAYETPSKAPSFARKKHAQVQTAESSSLRARSRRRTAPPAEGATIDPPTCETSAKSPSVTGCTAAADALAVIASEEEDAADSPVLQNEGSVRWLPQSLASFQVPPATLQQLRSDAAAVTNAAITPWSAIAASRFVDIATDTFVPQAAASSAAAVTAAREAAWSAAQRRCTAQDIAEAARAAAEAAQASGSFKDASEGDLWGDVGRMLRSLIEEEEEGNGSSQASRKQGSGSADAAMTPRRKQHKRTPEEEAATTEDEEIDISVEPRFIPETWTDVPRPFLNSTVISTLSASHLSKPDIDTTHTHLRNRLHLQFVSPLEKRRQAFWLQSLGVAVRSLETRAAAAASWLRRRHREQQYRQYKTDWRLQQEAQDSASKGDMGSAAETEAEPEAPPFPLPASLTNINHRFYNAFKLMNTAGWNACVDLPTPHSRLESWRLGSDLRRLYFSRFDARVSLRRKLLPEHLKDYVLPHADAVLVMRDGVVDPTLSRGSAFLSTELADQEEVGGVAASSLEGMESKNPHEKVKHHNGEQKGDCGCGDTQAKGANTPLAPASSKQEAGEDQGEEEPEKAVCCSFFDLNDASVRSEIERQLRFIPEYSNYWRTNTQAFHRGQIGKTSRKYDNDFAIYDYRKLDFGMAKLSALNLAGMQDAGVVIITDCDAPASASPPSDSEEETVLQGGGGTEVGIRGGEGATTASEKESPDNCSSQRPLVLQVIHVTTTDEIDAIGVDSKGSSDEASRPPKPATPLINPRFVIHVGRNAKCQVHQTHVSFSSLLSQQEQRELRELKQKREKAQNHGEQPKGFRGPFVNSATRVVVEEGGEVHHVYAQELDGNTAHFENLSVCCHPRAKYKISLVDVGAAVSRFALQVEGSEASSHISRGISLLNNDQDHAKFEMLHHIEKDAETDQVHKSLVAGKARAIWRGRIRIERKATGASASSLNRVILLEDGARCVAVPTLEIIPEDIKKATHGAAIRDFDTEPLFYMMSRGLPALESKRLLMLAFVDDVVGPLRDKGLSKRVRQKVLNLLPQDQAARISRHHMFRGGDGGG</sequence>
<feature type="compositionally biased region" description="Acidic residues" evidence="1">
    <location>
        <begin position="344"/>
        <end position="354"/>
    </location>
</feature>
<dbReference type="EMBL" id="JROU02001678">
    <property type="protein sequence ID" value="OEH75616.1"/>
    <property type="molecule type" value="Genomic_DNA"/>
</dbReference>
<dbReference type="InterPro" id="IPR055346">
    <property type="entry name" value="Fe-S_cluster_assembly_SufBD"/>
</dbReference>
<proteinExistence type="predicted"/>
<dbReference type="Pfam" id="PF01458">
    <property type="entry name" value="SUFBD_core"/>
    <property type="match status" value="1"/>
</dbReference>
<feature type="region of interest" description="Disordered" evidence="1">
    <location>
        <begin position="819"/>
        <end position="842"/>
    </location>
</feature>
<dbReference type="AlphaFoldDB" id="A0A1D3CWN7"/>
<dbReference type="PANTHER" id="PTHR43575">
    <property type="entry name" value="PROTEIN ABCI7, CHLOROPLASTIC"/>
    <property type="match status" value="1"/>
</dbReference>
<keyword evidence="2" id="KW-0732">Signal</keyword>
<feature type="region of interest" description="Disordered" evidence="1">
    <location>
        <begin position="755"/>
        <end position="803"/>
    </location>
</feature>
<dbReference type="InterPro" id="IPR037284">
    <property type="entry name" value="SUF_FeS_clus_asmbl_SufBD_sf"/>
</dbReference>
<feature type="region of interest" description="Disordered" evidence="1">
    <location>
        <begin position="308"/>
        <end position="354"/>
    </location>
</feature>
<dbReference type="FunCoup" id="A0A1D3CWN7">
    <property type="interactions" value="3"/>
</dbReference>
<feature type="region of interest" description="Disordered" evidence="1">
    <location>
        <begin position="610"/>
        <end position="660"/>
    </location>
</feature>
<evidence type="ECO:0000259" key="3">
    <source>
        <dbReference type="Pfam" id="PF01458"/>
    </source>
</evidence>
<feature type="compositionally biased region" description="Low complexity" evidence="1">
    <location>
        <begin position="65"/>
        <end position="75"/>
    </location>
</feature>
<evidence type="ECO:0000313" key="5">
    <source>
        <dbReference type="Proteomes" id="UP000095192"/>
    </source>
</evidence>
<reference evidence="4 5" key="1">
    <citation type="journal article" date="2016" name="BMC Genomics">
        <title>Comparative genomics reveals Cyclospora cayetanensis possesses coccidia-like metabolism and invasion components but unique surface antigens.</title>
        <authorList>
            <person name="Liu S."/>
            <person name="Wang L."/>
            <person name="Zheng H."/>
            <person name="Xu Z."/>
            <person name="Roellig D.M."/>
            <person name="Li N."/>
            <person name="Frace M.A."/>
            <person name="Tang K."/>
            <person name="Arrowood M.J."/>
            <person name="Moss D.M."/>
            <person name="Zhang L."/>
            <person name="Feng Y."/>
            <person name="Xiao L."/>
        </authorList>
    </citation>
    <scope>NUCLEOTIDE SEQUENCE [LARGE SCALE GENOMIC DNA]</scope>
    <source>
        <strain evidence="4 5">CHN_HEN01</strain>
    </source>
</reference>
<gene>
    <name evidence="4" type="ORF">cyc_02098</name>
</gene>
<feature type="region of interest" description="Disordered" evidence="1">
    <location>
        <begin position="462"/>
        <end position="489"/>
    </location>
</feature>
<dbReference type="GO" id="GO:0016226">
    <property type="term" value="P:iron-sulfur cluster assembly"/>
    <property type="evidence" value="ECO:0007669"/>
    <property type="project" value="InterPro"/>
</dbReference>
<feature type="compositionally biased region" description="Basic and acidic residues" evidence="1">
    <location>
        <begin position="610"/>
        <end position="627"/>
    </location>
</feature>
<dbReference type="InterPro" id="IPR000825">
    <property type="entry name" value="SUF_FeS_clus_asmbl_SufBD_core"/>
</dbReference>
<evidence type="ECO:0000256" key="1">
    <source>
        <dbReference type="SAM" id="MobiDB-lite"/>
    </source>
</evidence>
<evidence type="ECO:0000256" key="2">
    <source>
        <dbReference type="SAM" id="SignalP"/>
    </source>
</evidence>
<dbReference type="VEuPathDB" id="ToxoDB:LOC34618996"/>
<dbReference type="VEuPathDB" id="ToxoDB:cyc_02098"/>
<comment type="caution">
    <text evidence="4">The sequence shown here is derived from an EMBL/GenBank/DDBJ whole genome shotgun (WGS) entry which is preliminary data.</text>
</comment>
<feature type="chain" id="PRO_5008913973" evidence="2">
    <location>
        <begin position="31"/>
        <end position="1142"/>
    </location>
</feature>
<name>A0A1D3CWN7_9EIME</name>
<dbReference type="InParanoid" id="A0A1D3CWN7"/>
<feature type="signal peptide" evidence="2">
    <location>
        <begin position="1"/>
        <end position="30"/>
    </location>
</feature>
<feature type="compositionally biased region" description="Polar residues" evidence="1">
    <location>
        <begin position="313"/>
        <end position="325"/>
    </location>
</feature>
<feature type="region of interest" description="Disordered" evidence="1">
    <location>
        <begin position="65"/>
        <end position="153"/>
    </location>
</feature>
<accession>A0A1D3CWN7</accession>
<feature type="region of interest" description="Disordered" evidence="1">
    <location>
        <begin position="881"/>
        <end position="900"/>
    </location>
</feature>
<dbReference type="PANTHER" id="PTHR43575:SF1">
    <property type="entry name" value="PROTEIN ABCI7, CHLOROPLASTIC"/>
    <property type="match status" value="1"/>
</dbReference>
<dbReference type="SUPFAM" id="SSF101960">
    <property type="entry name" value="Stabilizer of iron transporter SufD"/>
    <property type="match status" value="1"/>
</dbReference>